<dbReference type="VEuPathDB" id="FungiDB:CPAG_07994"/>
<dbReference type="Proteomes" id="UP000054567">
    <property type="component" value="Unassembled WGS sequence"/>
</dbReference>
<reference evidence="2" key="3">
    <citation type="journal article" date="2010" name="Genome Res.">
        <title>Population genomic sequencing of Coccidioides fungi reveals recent hybridization and transposon control.</title>
        <authorList>
            <person name="Neafsey D.E."/>
            <person name="Barker B.M."/>
            <person name="Sharpton T.J."/>
            <person name="Stajich J.E."/>
            <person name="Park D.J."/>
            <person name="Whiston E."/>
            <person name="Hung C.-Y."/>
            <person name="McMahan C."/>
            <person name="White J."/>
            <person name="Sykes S."/>
            <person name="Heiman D."/>
            <person name="Young S."/>
            <person name="Zeng Q."/>
            <person name="Abouelleil A."/>
            <person name="Aftuck L."/>
            <person name="Bessette D."/>
            <person name="Brown A."/>
            <person name="FitzGerald M."/>
            <person name="Lui A."/>
            <person name="Macdonald J.P."/>
            <person name="Priest M."/>
            <person name="Orbach M.J."/>
            <person name="Galgiani J.N."/>
            <person name="Kirkland T.N."/>
            <person name="Cole G.T."/>
            <person name="Birren B.W."/>
            <person name="Henn M.R."/>
            <person name="Taylor J.W."/>
            <person name="Rounsley S.D."/>
        </authorList>
    </citation>
    <scope>NUCLEOTIDE SEQUENCE [LARGE SCALE GENOMIC DNA]</scope>
    <source>
        <strain evidence="2">RMSCC 3488</strain>
    </source>
</reference>
<evidence type="ECO:0000313" key="2">
    <source>
        <dbReference type="Proteomes" id="UP000054567"/>
    </source>
</evidence>
<protein>
    <submittedName>
        <fullName evidence="1">Uncharacterized protein</fullName>
    </submittedName>
</protein>
<proteinExistence type="predicted"/>
<reference evidence="2" key="2">
    <citation type="journal article" date="2009" name="Genome Res.">
        <title>Comparative genomic analyses of the human fungal pathogens Coccidioides and their relatives.</title>
        <authorList>
            <person name="Sharpton T.J."/>
            <person name="Stajich J.E."/>
            <person name="Rounsley S.D."/>
            <person name="Gardner M.J."/>
            <person name="Wortman J.R."/>
            <person name="Jordar V.S."/>
            <person name="Maiti R."/>
            <person name="Kodira C.D."/>
            <person name="Neafsey D.E."/>
            <person name="Zeng Q."/>
            <person name="Hung C.-Y."/>
            <person name="McMahan C."/>
            <person name="Muszewska A."/>
            <person name="Grynberg M."/>
            <person name="Mandel M.A."/>
            <person name="Kellner E.M."/>
            <person name="Barker B.M."/>
            <person name="Galgiani J.N."/>
            <person name="Orbach M.J."/>
            <person name="Kirkland T.N."/>
            <person name="Cole G.T."/>
            <person name="Henn M.R."/>
            <person name="Birren B.W."/>
            <person name="Taylor J.W."/>
        </authorList>
    </citation>
    <scope>NUCLEOTIDE SEQUENCE [LARGE SCALE GENOMIC DNA]</scope>
    <source>
        <strain evidence="2">RMSCC 3488</strain>
    </source>
</reference>
<gene>
    <name evidence="1" type="ORF">CPAG_07994</name>
</gene>
<dbReference type="AlphaFoldDB" id="A0A0J6FEW8"/>
<reference evidence="1 2" key="1">
    <citation type="submission" date="2007-06" db="EMBL/GenBank/DDBJ databases">
        <title>The Genome Sequence of Coccidioides posadasii RMSCC_3488.</title>
        <authorList>
            <consortium name="Coccidioides Genome Resources Consortium"/>
            <consortium name="The Broad Institute Genome Sequencing Platform"/>
            <person name="Henn M.R."/>
            <person name="Sykes S."/>
            <person name="Young S."/>
            <person name="Jaffe D."/>
            <person name="Berlin A."/>
            <person name="Alvarez P."/>
            <person name="Butler J."/>
            <person name="Gnerre S."/>
            <person name="Grabherr M."/>
            <person name="Mauceli E."/>
            <person name="Brockman W."/>
            <person name="Kodira C."/>
            <person name="Alvarado L."/>
            <person name="Zeng Q."/>
            <person name="Crawford M."/>
            <person name="Antoine C."/>
            <person name="Devon K."/>
            <person name="Galgiani J."/>
            <person name="Orsborn K."/>
            <person name="Lewis M.L."/>
            <person name="Nusbaum C."/>
            <person name="Galagan J."/>
            <person name="Birren B."/>
        </authorList>
    </citation>
    <scope>NUCLEOTIDE SEQUENCE [LARGE SCALE GENOMIC DNA]</scope>
    <source>
        <strain evidence="1 2">RMSCC 3488</strain>
    </source>
</reference>
<organism evidence="1 2">
    <name type="scientific">Coccidioides posadasii RMSCC 3488</name>
    <dbReference type="NCBI Taxonomy" id="454284"/>
    <lineage>
        <taxon>Eukaryota</taxon>
        <taxon>Fungi</taxon>
        <taxon>Dikarya</taxon>
        <taxon>Ascomycota</taxon>
        <taxon>Pezizomycotina</taxon>
        <taxon>Eurotiomycetes</taxon>
        <taxon>Eurotiomycetidae</taxon>
        <taxon>Onygenales</taxon>
        <taxon>Onygenaceae</taxon>
        <taxon>Coccidioides</taxon>
    </lineage>
</organism>
<dbReference type="EMBL" id="DS268113">
    <property type="protein sequence ID" value="KMM71691.1"/>
    <property type="molecule type" value="Genomic_DNA"/>
</dbReference>
<accession>A0A0J6FEW8</accession>
<evidence type="ECO:0000313" key="1">
    <source>
        <dbReference type="EMBL" id="KMM71691.1"/>
    </source>
</evidence>
<sequence>MMIPSMMLLNRIRDELVRHRSVRCGLFFPLFQDLAATFENEVLRMEKLSLSTDFLGPLATTYLIAECLKCETREHGQFRRHCQLESRPEMTMKTANIPKIIRSRHEIERGVSSAACWDTFVMQACMHASVLTRCMRVIALAELLEYPRVPASGTDC</sequence>
<name>A0A0J6FEW8_COCPO</name>